<dbReference type="SMART" id="SM00382">
    <property type="entry name" value="AAA"/>
    <property type="match status" value="1"/>
</dbReference>
<evidence type="ECO:0000256" key="3">
    <source>
        <dbReference type="ARBA" id="ARBA00022475"/>
    </source>
</evidence>
<comment type="subcellular location">
    <subcellularLocation>
        <location evidence="1">Cell membrane</location>
    </subcellularLocation>
</comment>
<dbReference type="Gene3D" id="3.40.50.300">
    <property type="entry name" value="P-loop containing nucleotide triphosphate hydrolases"/>
    <property type="match status" value="1"/>
</dbReference>
<keyword evidence="3" id="KW-1003">Cell membrane</keyword>
<evidence type="ECO:0000256" key="5">
    <source>
        <dbReference type="ARBA" id="ARBA00022840"/>
    </source>
</evidence>
<evidence type="ECO:0000256" key="6">
    <source>
        <dbReference type="ARBA" id="ARBA00022967"/>
    </source>
</evidence>
<proteinExistence type="predicted"/>
<dbReference type="Proteomes" id="UP000269097">
    <property type="component" value="Chromosome"/>
</dbReference>
<dbReference type="GO" id="GO:0005886">
    <property type="term" value="C:plasma membrane"/>
    <property type="evidence" value="ECO:0007669"/>
    <property type="project" value="UniProtKB-SubCell"/>
</dbReference>
<dbReference type="RefSeq" id="WP_123042460.1">
    <property type="nucleotide sequence ID" value="NZ_CP033433.1"/>
</dbReference>
<reference evidence="9 10" key="1">
    <citation type="submission" date="2018-10" db="EMBL/GenBank/DDBJ databases">
        <title>Genome Sequence of Cohnella sp.</title>
        <authorList>
            <person name="Srinivasan S."/>
            <person name="Kim M.K."/>
        </authorList>
    </citation>
    <scope>NUCLEOTIDE SEQUENCE [LARGE SCALE GENOMIC DNA]</scope>
    <source>
        <strain evidence="9 10">18JY8-7</strain>
    </source>
</reference>
<evidence type="ECO:0000256" key="4">
    <source>
        <dbReference type="ARBA" id="ARBA00022741"/>
    </source>
</evidence>
<dbReference type="GO" id="GO:0005524">
    <property type="term" value="F:ATP binding"/>
    <property type="evidence" value="ECO:0007669"/>
    <property type="project" value="UniProtKB-KW"/>
</dbReference>
<protein>
    <submittedName>
        <fullName evidence="9">ATP-binding cassette domain-containing protein</fullName>
    </submittedName>
</protein>
<feature type="domain" description="ABC transporter" evidence="8">
    <location>
        <begin position="6"/>
        <end position="236"/>
    </location>
</feature>
<sequence>MAKAAIEIAGLRKSFGRQAVLNGIDLNVPEGTIFALLGPNGAGKTTLIHILSGLVPSDEGSVRVAGHDISRDKNAVKQSISLTGQFAAVDEVLTGEENLTMMGRLSGLAAKEAKARTAQLLEHFDLVQAARKRVKTYSGGMRRRLDLAISLVVSRPIIFLDEPTTGLDTRSRRALWDIILQLAAQGITVFLTTQYLEEADELADRIAVISGGKIVAQGTAEELKSRIGTDVIELRNEKDEVIREVPTGGGIDEVKRALDELIHAAPAGTRVGIRRPSMDDVFLALTTHSQEGSPV</sequence>
<dbReference type="InterPro" id="IPR003593">
    <property type="entry name" value="AAA+_ATPase"/>
</dbReference>
<evidence type="ECO:0000256" key="1">
    <source>
        <dbReference type="ARBA" id="ARBA00004236"/>
    </source>
</evidence>
<name>A0A3G3K3P4_9BACL</name>
<gene>
    <name evidence="9" type="ORF">EAV92_18475</name>
</gene>
<dbReference type="FunFam" id="3.40.50.300:FF:000589">
    <property type="entry name" value="ABC transporter, ATP-binding subunit"/>
    <property type="match status" value="1"/>
</dbReference>
<dbReference type="EMBL" id="CP033433">
    <property type="protein sequence ID" value="AYQ74379.1"/>
    <property type="molecule type" value="Genomic_DNA"/>
</dbReference>
<evidence type="ECO:0000313" key="9">
    <source>
        <dbReference type="EMBL" id="AYQ74379.1"/>
    </source>
</evidence>
<keyword evidence="6" id="KW-1278">Translocase</keyword>
<dbReference type="GO" id="GO:0016887">
    <property type="term" value="F:ATP hydrolysis activity"/>
    <property type="evidence" value="ECO:0007669"/>
    <property type="project" value="InterPro"/>
</dbReference>
<dbReference type="KEGG" id="coh:EAV92_18475"/>
<keyword evidence="4" id="KW-0547">Nucleotide-binding</keyword>
<dbReference type="InterPro" id="IPR050763">
    <property type="entry name" value="ABC_transporter_ATP-binding"/>
</dbReference>
<dbReference type="Pfam" id="PF00005">
    <property type="entry name" value="ABC_tran"/>
    <property type="match status" value="1"/>
</dbReference>
<evidence type="ECO:0000259" key="8">
    <source>
        <dbReference type="PROSITE" id="PS50893"/>
    </source>
</evidence>
<dbReference type="PANTHER" id="PTHR42711:SF19">
    <property type="entry name" value="DOXORUBICIN RESISTANCE ATP-BINDING PROTEIN DRRA"/>
    <property type="match status" value="1"/>
</dbReference>
<dbReference type="InterPro" id="IPR017871">
    <property type="entry name" value="ABC_transporter-like_CS"/>
</dbReference>
<organism evidence="9 10">
    <name type="scientific">Cohnella candidum</name>
    <dbReference type="NCBI Taxonomy" id="2674991"/>
    <lineage>
        <taxon>Bacteria</taxon>
        <taxon>Bacillati</taxon>
        <taxon>Bacillota</taxon>
        <taxon>Bacilli</taxon>
        <taxon>Bacillales</taxon>
        <taxon>Paenibacillaceae</taxon>
        <taxon>Cohnella</taxon>
    </lineage>
</organism>
<keyword evidence="2" id="KW-0813">Transport</keyword>
<dbReference type="InterPro" id="IPR003439">
    <property type="entry name" value="ABC_transporter-like_ATP-bd"/>
</dbReference>
<accession>A0A3G3K3P4</accession>
<evidence type="ECO:0000256" key="7">
    <source>
        <dbReference type="ARBA" id="ARBA00023136"/>
    </source>
</evidence>
<dbReference type="PANTHER" id="PTHR42711">
    <property type="entry name" value="ABC TRANSPORTER ATP-BINDING PROTEIN"/>
    <property type="match status" value="1"/>
</dbReference>
<dbReference type="PROSITE" id="PS00211">
    <property type="entry name" value="ABC_TRANSPORTER_1"/>
    <property type="match status" value="1"/>
</dbReference>
<keyword evidence="5 9" id="KW-0067">ATP-binding</keyword>
<keyword evidence="10" id="KW-1185">Reference proteome</keyword>
<keyword evidence="7" id="KW-0472">Membrane</keyword>
<evidence type="ECO:0000313" key="10">
    <source>
        <dbReference type="Proteomes" id="UP000269097"/>
    </source>
</evidence>
<evidence type="ECO:0000256" key="2">
    <source>
        <dbReference type="ARBA" id="ARBA00022448"/>
    </source>
</evidence>
<dbReference type="InterPro" id="IPR027417">
    <property type="entry name" value="P-loop_NTPase"/>
</dbReference>
<dbReference type="PROSITE" id="PS50893">
    <property type="entry name" value="ABC_TRANSPORTER_2"/>
    <property type="match status" value="1"/>
</dbReference>
<dbReference type="AlphaFoldDB" id="A0A3G3K3P4"/>
<dbReference type="SUPFAM" id="SSF52540">
    <property type="entry name" value="P-loop containing nucleoside triphosphate hydrolases"/>
    <property type="match status" value="1"/>
</dbReference>